<evidence type="ECO:0000256" key="5">
    <source>
        <dbReference type="SAM" id="SignalP"/>
    </source>
</evidence>
<evidence type="ECO:0000256" key="1">
    <source>
        <dbReference type="ARBA" id="ARBA00010838"/>
    </source>
</evidence>
<evidence type="ECO:0000313" key="7">
    <source>
        <dbReference type="RefSeq" id="XP_026754269.2"/>
    </source>
</evidence>
<feature type="chain" id="PRO_5046139601" evidence="5">
    <location>
        <begin position="17"/>
        <end position="511"/>
    </location>
</feature>
<dbReference type="GO" id="GO:0005975">
    <property type="term" value="P:carbohydrate metabolic process"/>
    <property type="evidence" value="ECO:0007669"/>
    <property type="project" value="InterPro"/>
</dbReference>
<dbReference type="InterPro" id="IPR017853">
    <property type="entry name" value="GH"/>
</dbReference>
<comment type="similarity">
    <text evidence="1 4">Belongs to the glycosyl hydrolase 1 family.</text>
</comment>
<dbReference type="GO" id="GO:0008422">
    <property type="term" value="F:beta-glucosidase activity"/>
    <property type="evidence" value="ECO:0007669"/>
    <property type="project" value="TreeGrafter"/>
</dbReference>
<name>A0A6J1WQE7_GALME</name>
<dbReference type="PRINTS" id="PR00131">
    <property type="entry name" value="GLHYDRLASE1"/>
</dbReference>
<gene>
    <name evidence="7" type="primary">LOC113514390</name>
</gene>
<protein>
    <submittedName>
        <fullName evidence="7">Myrosinase 1-like</fullName>
    </submittedName>
</protein>
<dbReference type="GeneID" id="113514390"/>
<keyword evidence="3" id="KW-0326">Glycosidase</keyword>
<evidence type="ECO:0000256" key="3">
    <source>
        <dbReference type="ARBA" id="ARBA00023295"/>
    </source>
</evidence>
<dbReference type="InterPro" id="IPR001360">
    <property type="entry name" value="Glyco_hydro_1"/>
</dbReference>
<feature type="signal peptide" evidence="5">
    <location>
        <begin position="1"/>
        <end position="16"/>
    </location>
</feature>
<dbReference type="PANTHER" id="PTHR10353:SF36">
    <property type="entry name" value="LP05116P"/>
    <property type="match status" value="1"/>
</dbReference>
<keyword evidence="5" id="KW-0732">Signal</keyword>
<sequence>MYLLFCLCLSLVGTYGWSDNRQRKFKDDFLFGAATSAYQVEGAWNLDGKTENVWDKYFHQHPEVITDGRNGDVASDSYHQYKRDVELLRELGVDFYRFSISWNRVLPTGFSNIINEKGVQYYDNLINELLKYNIQPMITLFHFDLPQTLQDLGGWANPLSIEWFEQYAHVVFNKYANKVKYWITINQPNDICIDGYENGKWPPAVDSKGIGAYICIKNVMIAHAKVYRLYEKEYKNKYKGSVGIALAVNWLEPLNNKTENVEITEQYREFMLGTFINPIWSKEGDFPRIVKDIIAKKSKEQGFTRSRLPTLNTEEIKLLKGSSDFLGINHYTTSLVSRSKTQHPSPSFNDDVGVQLSKRSEWKMAKSPWLASAPYGIYKVCIHINLKYDYPPIIITEHGWSTGPGLQDDDRANNLREYMKAILLALEDGTNLKGYTAWSLIDNVEWVAGTSERFGLYEVDFDSEEKTRTARLSAHVYKRLIHTRVVEDNWKPKSMKMKISDRKYKEPKVDL</sequence>
<dbReference type="Proteomes" id="UP001652740">
    <property type="component" value="Unplaced"/>
</dbReference>
<evidence type="ECO:0000313" key="6">
    <source>
        <dbReference type="Proteomes" id="UP001652740"/>
    </source>
</evidence>
<evidence type="ECO:0000256" key="4">
    <source>
        <dbReference type="RuleBase" id="RU003690"/>
    </source>
</evidence>
<dbReference type="AlphaFoldDB" id="A0A6J1WQE7"/>
<keyword evidence="6" id="KW-1185">Reference proteome</keyword>
<keyword evidence="2" id="KW-0378">Hydrolase</keyword>
<accession>A0A6J1WQE7</accession>
<dbReference type="RefSeq" id="XP_026754269.2">
    <property type="nucleotide sequence ID" value="XM_026898468.3"/>
</dbReference>
<reference evidence="7" key="1">
    <citation type="submission" date="2025-08" db="UniProtKB">
        <authorList>
            <consortium name="RefSeq"/>
        </authorList>
    </citation>
    <scope>IDENTIFICATION</scope>
    <source>
        <tissue evidence="7">Whole larvae</tissue>
    </source>
</reference>
<evidence type="ECO:0000256" key="2">
    <source>
        <dbReference type="ARBA" id="ARBA00022801"/>
    </source>
</evidence>
<dbReference type="Pfam" id="PF00232">
    <property type="entry name" value="Glyco_hydro_1"/>
    <property type="match status" value="1"/>
</dbReference>
<dbReference type="KEGG" id="gmw:113514390"/>
<dbReference type="SUPFAM" id="SSF51445">
    <property type="entry name" value="(Trans)glycosidases"/>
    <property type="match status" value="1"/>
</dbReference>
<dbReference type="PANTHER" id="PTHR10353">
    <property type="entry name" value="GLYCOSYL HYDROLASE"/>
    <property type="match status" value="1"/>
</dbReference>
<dbReference type="InParanoid" id="A0A6J1WQE7"/>
<dbReference type="PROSITE" id="PS00653">
    <property type="entry name" value="GLYCOSYL_HYDROL_F1_2"/>
    <property type="match status" value="1"/>
</dbReference>
<organism evidence="6 7">
    <name type="scientific">Galleria mellonella</name>
    <name type="common">Greater wax moth</name>
    <dbReference type="NCBI Taxonomy" id="7137"/>
    <lineage>
        <taxon>Eukaryota</taxon>
        <taxon>Metazoa</taxon>
        <taxon>Ecdysozoa</taxon>
        <taxon>Arthropoda</taxon>
        <taxon>Hexapoda</taxon>
        <taxon>Insecta</taxon>
        <taxon>Pterygota</taxon>
        <taxon>Neoptera</taxon>
        <taxon>Endopterygota</taxon>
        <taxon>Lepidoptera</taxon>
        <taxon>Glossata</taxon>
        <taxon>Ditrysia</taxon>
        <taxon>Pyraloidea</taxon>
        <taxon>Pyralidae</taxon>
        <taxon>Galleriinae</taxon>
        <taxon>Galleria</taxon>
    </lineage>
</organism>
<dbReference type="Gene3D" id="3.20.20.80">
    <property type="entry name" value="Glycosidases"/>
    <property type="match status" value="1"/>
</dbReference>
<dbReference type="InterPro" id="IPR033132">
    <property type="entry name" value="GH_1_N_CS"/>
</dbReference>
<proteinExistence type="inferred from homology"/>